<dbReference type="Proteomes" id="UP000297714">
    <property type="component" value="Unassembled WGS sequence"/>
</dbReference>
<dbReference type="InterPro" id="IPR003660">
    <property type="entry name" value="HAMP_dom"/>
</dbReference>
<evidence type="ECO:0000256" key="7">
    <source>
        <dbReference type="ARBA" id="ARBA00022692"/>
    </source>
</evidence>
<dbReference type="Pfam" id="PF00672">
    <property type="entry name" value="HAMP"/>
    <property type="match status" value="1"/>
</dbReference>
<keyword evidence="5" id="KW-0597">Phosphoprotein</keyword>
<accession>A0A4Z0YAI3</accession>
<dbReference type="PROSITE" id="PS50109">
    <property type="entry name" value="HIS_KIN"/>
    <property type="match status" value="1"/>
</dbReference>
<dbReference type="InterPro" id="IPR004358">
    <property type="entry name" value="Sig_transdc_His_kin-like_C"/>
</dbReference>
<dbReference type="EMBL" id="SRMQ01000007">
    <property type="protein sequence ID" value="TGJ76261.1"/>
    <property type="molecule type" value="Genomic_DNA"/>
</dbReference>
<protein>
    <recommendedName>
        <fullName evidence="3">histidine kinase</fullName>
        <ecNumber evidence="3">2.7.13.3</ecNumber>
    </recommendedName>
</protein>
<feature type="transmembrane region" description="Helical" evidence="14">
    <location>
        <begin position="12"/>
        <end position="34"/>
    </location>
</feature>
<evidence type="ECO:0000256" key="9">
    <source>
        <dbReference type="ARBA" id="ARBA00022777"/>
    </source>
</evidence>
<comment type="caution">
    <text evidence="17">The sequence shown here is derived from an EMBL/GenBank/DDBJ whole genome shotgun (WGS) entry which is preliminary data.</text>
</comment>
<evidence type="ECO:0000256" key="3">
    <source>
        <dbReference type="ARBA" id="ARBA00012438"/>
    </source>
</evidence>
<dbReference type="CDD" id="cd06225">
    <property type="entry name" value="HAMP"/>
    <property type="match status" value="1"/>
</dbReference>
<proteinExistence type="predicted"/>
<keyword evidence="12" id="KW-0902">Two-component regulatory system</keyword>
<dbReference type="SUPFAM" id="SSF55874">
    <property type="entry name" value="ATPase domain of HSP90 chaperone/DNA topoisomerase II/histidine kinase"/>
    <property type="match status" value="1"/>
</dbReference>
<dbReference type="FunFam" id="1.10.287.130:FF:000001">
    <property type="entry name" value="Two-component sensor histidine kinase"/>
    <property type="match status" value="1"/>
</dbReference>
<dbReference type="Gene3D" id="3.30.565.10">
    <property type="entry name" value="Histidine kinase-like ATPase, C-terminal domain"/>
    <property type="match status" value="1"/>
</dbReference>
<dbReference type="Gene3D" id="6.10.340.10">
    <property type="match status" value="1"/>
</dbReference>
<dbReference type="GO" id="GO:0005524">
    <property type="term" value="F:ATP binding"/>
    <property type="evidence" value="ECO:0007669"/>
    <property type="project" value="UniProtKB-KW"/>
</dbReference>
<dbReference type="AlphaFoldDB" id="A0A4Z0YAI3"/>
<evidence type="ECO:0000259" key="16">
    <source>
        <dbReference type="PROSITE" id="PS50885"/>
    </source>
</evidence>
<evidence type="ECO:0000256" key="11">
    <source>
        <dbReference type="ARBA" id="ARBA00022989"/>
    </source>
</evidence>
<dbReference type="CDD" id="cd00075">
    <property type="entry name" value="HATPase"/>
    <property type="match status" value="1"/>
</dbReference>
<dbReference type="FunFam" id="3.30.565.10:FF:000006">
    <property type="entry name" value="Sensor histidine kinase WalK"/>
    <property type="match status" value="1"/>
</dbReference>
<sequence length="481" mass="54300">MKLREQFRRISIKWRIFACFAGFTLIMLILLWVFQVVFLDRFYQFIKINEVKSTAQTIVKHVDSEDFESTLQSISQGNQVAILICDEYGNISYYQDIMPASLISRLNPLSLSQIFSATTEEGGIFFRQFSREDMAPDGIHQIGPRGGIQNIIYSRIVEKANGSRVMILLSTSISPVSATVNTLRIQLFCITVFMLVLSLLLALFLSKWISKPIININASAKMLGSGKYDTVFDETGYKEISELGHTLNYAARELSRTEELRRDLIANISHDLRTPLTMIKGYGEVMRDLPGENTPENVQIIIDEATRLASLVSDVLDISKLQSGTEPLSRADFNLTESIRVILQRYSKLTDYHISFHADRDIYVNADELKISQVVYNLVNNAITYTGADKIVEITQTVSNGKVRISVRDTGDGIPPDKINDIWERYYKVDKEHKRAQIGTGLGLSIVKTILDMHGGAYGVQSEEGKGSLFWFELDAMELSD</sequence>
<dbReference type="PROSITE" id="PS50885">
    <property type="entry name" value="HAMP"/>
    <property type="match status" value="1"/>
</dbReference>
<keyword evidence="9" id="KW-0418">Kinase</keyword>
<dbReference type="InterPro" id="IPR003594">
    <property type="entry name" value="HATPase_dom"/>
</dbReference>
<feature type="transmembrane region" description="Helical" evidence="14">
    <location>
        <begin position="185"/>
        <end position="205"/>
    </location>
</feature>
<keyword evidence="10" id="KW-0067">ATP-binding</keyword>
<dbReference type="InterPro" id="IPR003661">
    <property type="entry name" value="HisK_dim/P_dom"/>
</dbReference>
<keyword evidence="8" id="KW-0547">Nucleotide-binding</keyword>
<dbReference type="Gene3D" id="1.10.287.130">
    <property type="match status" value="1"/>
</dbReference>
<keyword evidence="18" id="KW-1185">Reference proteome</keyword>
<evidence type="ECO:0000256" key="5">
    <source>
        <dbReference type="ARBA" id="ARBA00022553"/>
    </source>
</evidence>
<dbReference type="Pfam" id="PF02518">
    <property type="entry name" value="HATPase_c"/>
    <property type="match status" value="1"/>
</dbReference>
<organism evidence="17 18">
    <name type="scientific">Caproiciproducens galactitolivorans</name>
    <dbReference type="NCBI Taxonomy" id="642589"/>
    <lineage>
        <taxon>Bacteria</taxon>
        <taxon>Bacillati</taxon>
        <taxon>Bacillota</taxon>
        <taxon>Clostridia</taxon>
        <taxon>Eubacteriales</taxon>
        <taxon>Acutalibacteraceae</taxon>
        <taxon>Caproiciproducens</taxon>
    </lineage>
</organism>
<comment type="subcellular location">
    <subcellularLocation>
        <location evidence="2">Cell membrane</location>
        <topology evidence="2">Multi-pass membrane protein</topology>
    </subcellularLocation>
</comment>
<dbReference type="RefSeq" id="WP_243112999.1">
    <property type="nucleotide sequence ID" value="NZ_JAJUFJ010000003.1"/>
</dbReference>
<evidence type="ECO:0000256" key="6">
    <source>
        <dbReference type="ARBA" id="ARBA00022679"/>
    </source>
</evidence>
<dbReference type="SMART" id="SM00387">
    <property type="entry name" value="HATPase_c"/>
    <property type="match status" value="1"/>
</dbReference>
<evidence type="ECO:0000256" key="4">
    <source>
        <dbReference type="ARBA" id="ARBA00022475"/>
    </source>
</evidence>
<dbReference type="Pfam" id="PF00512">
    <property type="entry name" value="HisKA"/>
    <property type="match status" value="1"/>
</dbReference>
<dbReference type="PANTHER" id="PTHR45528:SF1">
    <property type="entry name" value="SENSOR HISTIDINE KINASE CPXA"/>
    <property type="match status" value="1"/>
</dbReference>
<dbReference type="InterPro" id="IPR050398">
    <property type="entry name" value="HssS/ArlS-like"/>
</dbReference>
<dbReference type="PANTHER" id="PTHR45528">
    <property type="entry name" value="SENSOR HISTIDINE KINASE CPXA"/>
    <property type="match status" value="1"/>
</dbReference>
<reference evidence="17 18" key="1">
    <citation type="submission" date="2019-04" db="EMBL/GenBank/DDBJ databases">
        <authorList>
            <person name="Poehlein A."/>
            <person name="Bengelsdorf F.R."/>
            <person name="Duerre P."/>
            <person name="Daniel R."/>
        </authorList>
    </citation>
    <scope>NUCLEOTIDE SEQUENCE [LARGE SCALE GENOMIC DNA]</scope>
    <source>
        <strain evidence="17 18">BS-1</strain>
    </source>
</reference>
<dbReference type="PRINTS" id="PR00344">
    <property type="entry name" value="BCTRLSENSOR"/>
</dbReference>
<keyword evidence="7 14" id="KW-0812">Transmembrane</keyword>
<dbReference type="SMART" id="SM00388">
    <property type="entry name" value="HisKA"/>
    <property type="match status" value="1"/>
</dbReference>
<evidence type="ECO:0000256" key="12">
    <source>
        <dbReference type="ARBA" id="ARBA00023012"/>
    </source>
</evidence>
<feature type="domain" description="Histidine kinase" evidence="15">
    <location>
        <begin position="267"/>
        <end position="478"/>
    </location>
</feature>
<evidence type="ECO:0000313" key="17">
    <source>
        <dbReference type="EMBL" id="TGJ76261.1"/>
    </source>
</evidence>
<evidence type="ECO:0000256" key="2">
    <source>
        <dbReference type="ARBA" id="ARBA00004651"/>
    </source>
</evidence>
<evidence type="ECO:0000256" key="13">
    <source>
        <dbReference type="ARBA" id="ARBA00023136"/>
    </source>
</evidence>
<dbReference type="InterPro" id="IPR036097">
    <property type="entry name" value="HisK_dim/P_sf"/>
</dbReference>
<evidence type="ECO:0000256" key="14">
    <source>
        <dbReference type="SAM" id="Phobius"/>
    </source>
</evidence>
<dbReference type="EC" id="2.7.13.3" evidence="3"/>
<keyword evidence="13 14" id="KW-0472">Membrane</keyword>
<keyword evidence="6 17" id="KW-0808">Transferase</keyword>
<keyword evidence="4" id="KW-1003">Cell membrane</keyword>
<dbReference type="SUPFAM" id="SSF47384">
    <property type="entry name" value="Homodimeric domain of signal transducing histidine kinase"/>
    <property type="match status" value="1"/>
</dbReference>
<comment type="catalytic activity">
    <reaction evidence="1">
        <text>ATP + protein L-histidine = ADP + protein N-phospho-L-histidine.</text>
        <dbReference type="EC" id="2.7.13.3"/>
    </reaction>
</comment>
<name>A0A4Z0YAI3_9FIRM</name>
<evidence type="ECO:0000256" key="10">
    <source>
        <dbReference type="ARBA" id="ARBA00022840"/>
    </source>
</evidence>
<evidence type="ECO:0000313" key="18">
    <source>
        <dbReference type="Proteomes" id="UP000297714"/>
    </source>
</evidence>
<evidence type="ECO:0000256" key="8">
    <source>
        <dbReference type="ARBA" id="ARBA00022741"/>
    </source>
</evidence>
<dbReference type="CDD" id="cd00082">
    <property type="entry name" value="HisKA"/>
    <property type="match status" value="1"/>
</dbReference>
<gene>
    <name evidence="17" type="primary">phoR_2</name>
    <name evidence="17" type="ORF">CAGA_17250</name>
</gene>
<dbReference type="GO" id="GO:0005886">
    <property type="term" value="C:plasma membrane"/>
    <property type="evidence" value="ECO:0007669"/>
    <property type="project" value="UniProtKB-SubCell"/>
</dbReference>
<dbReference type="SMART" id="SM00304">
    <property type="entry name" value="HAMP"/>
    <property type="match status" value="1"/>
</dbReference>
<dbReference type="InterPro" id="IPR005467">
    <property type="entry name" value="His_kinase_dom"/>
</dbReference>
<dbReference type="InterPro" id="IPR036890">
    <property type="entry name" value="HATPase_C_sf"/>
</dbReference>
<dbReference type="GO" id="GO:0000155">
    <property type="term" value="F:phosphorelay sensor kinase activity"/>
    <property type="evidence" value="ECO:0007669"/>
    <property type="project" value="InterPro"/>
</dbReference>
<feature type="domain" description="HAMP" evidence="16">
    <location>
        <begin position="207"/>
        <end position="259"/>
    </location>
</feature>
<evidence type="ECO:0000259" key="15">
    <source>
        <dbReference type="PROSITE" id="PS50109"/>
    </source>
</evidence>
<evidence type="ECO:0000256" key="1">
    <source>
        <dbReference type="ARBA" id="ARBA00000085"/>
    </source>
</evidence>
<keyword evidence="11 14" id="KW-1133">Transmembrane helix</keyword>